<dbReference type="CDD" id="cd06170">
    <property type="entry name" value="LuxR_C_like"/>
    <property type="match status" value="1"/>
</dbReference>
<evidence type="ECO:0000256" key="1">
    <source>
        <dbReference type="ARBA" id="ARBA00022741"/>
    </source>
</evidence>
<feature type="domain" description="HTH luxR-type" evidence="3">
    <location>
        <begin position="833"/>
        <end position="898"/>
    </location>
</feature>
<dbReference type="RefSeq" id="WP_187687342.1">
    <property type="nucleotide sequence ID" value="NZ_AP023396.1"/>
</dbReference>
<protein>
    <submittedName>
        <fullName evidence="4">Helix-turn-helix transcriptional regulator</fullName>
    </submittedName>
</protein>
<dbReference type="GO" id="GO:0003677">
    <property type="term" value="F:DNA binding"/>
    <property type="evidence" value="ECO:0007669"/>
    <property type="project" value="InterPro"/>
</dbReference>
<dbReference type="GeneID" id="80346364"/>
<keyword evidence="5" id="KW-1185">Reference proteome</keyword>
<dbReference type="InterPro" id="IPR027417">
    <property type="entry name" value="P-loop_NTPase"/>
</dbReference>
<sequence length="902" mass="97154">MLVGREKELAVLTALLEQARAGHGAAVVVHGEPGIGKSALLDHLAAESIDRRVLRATGVAQESEFGYATLHQLLLPILDEVDRLPQPLAAALRIVFGLAVGPPPGRFRVGLATLSLLSELAGEGPVLCLVDDAHWTDRPSREVLEFVARRLDTEPIALVLTSRTAEHPPGVLELPLRALDREAATRLLIERTGSRLSAAERDAVLDATAGNPLAILELPDEVVRDGVPPSTPLLLAERLRAVFRARVEQLTESQQRLLLLIATAGQLRLDVLARAATEFDSAAAELGALDEFVVETGAATIAFRHPLLCSAVYHGASAAGRRDAHRALAVAMSTGADDIERRAWHLGQSVDGPDEELAEQLDRAAEVAARTSSVTSAVLFARAGELSTDGSRRSRRCYESAAAWWYAGDLDRAGKMLDLIDREGPLDDSLRRDVTWLRASVELHTGMPADAVAMLRPLIPAVLETEPQQAIPLLMLFGEAGYHANLAAASSEVVEIAEQLPLTGSSAHDALLRLFRGAFRVRAGKAAGLSPGDVEIVAQLSDPALLCWASGILWGLGDRARGRELNRAAVRNARRIGAVGILVWALERAVSDDIAGGRFRSAEASAEEGYRLATEIGQLNASCWHRGALALLAALQGQEERARDLAYEVLAEAVPRRLVHIILTARRALGLIDLAAGRAEAALAHLQPPGDLVHPGVVVAFTPDLVEAAAQAGKTDLAARALEPLVRRTASAHSSELRAVAARCQALLAAPDAAADEFRRALALHESADQPMEYGRTQLLFGEFLRRRRRKAEARDPLRAAFEIFRSLGAHAWADRARAELRAAGEAVETASVSIRTDKLTPQEMRIVEAVAAGCTNREIAAQMFLSARTVDYHLRKIFDKLKVRSRGELIRVVLTEHELPS</sequence>
<evidence type="ECO:0000313" key="5">
    <source>
        <dbReference type="Proteomes" id="UP000516173"/>
    </source>
</evidence>
<reference evidence="4 5" key="1">
    <citation type="submission" date="2020-08" db="EMBL/GenBank/DDBJ databases">
        <title>Genome Sequencing of Nocardia wallacei strain FMUON74 and assembly.</title>
        <authorList>
            <person name="Toyokawa M."/>
            <person name="Uesaka K."/>
        </authorList>
    </citation>
    <scope>NUCLEOTIDE SEQUENCE [LARGE SCALE GENOMIC DNA]</scope>
    <source>
        <strain evidence="4 5">FMUON74</strain>
    </source>
</reference>
<organism evidence="4 5">
    <name type="scientific">Nocardia wallacei</name>
    <dbReference type="NCBI Taxonomy" id="480035"/>
    <lineage>
        <taxon>Bacteria</taxon>
        <taxon>Bacillati</taxon>
        <taxon>Actinomycetota</taxon>
        <taxon>Actinomycetes</taxon>
        <taxon>Mycobacteriales</taxon>
        <taxon>Nocardiaceae</taxon>
        <taxon>Nocardia</taxon>
    </lineage>
</organism>
<dbReference type="PROSITE" id="PS50043">
    <property type="entry name" value="HTH_LUXR_2"/>
    <property type="match status" value="1"/>
</dbReference>
<gene>
    <name evidence="4" type="ORF">NWFMUON74_17900</name>
</gene>
<dbReference type="Gene3D" id="3.40.50.300">
    <property type="entry name" value="P-loop containing nucleotide triphosphate hydrolases"/>
    <property type="match status" value="1"/>
</dbReference>
<keyword evidence="1" id="KW-0547">Nucleotide-binding</keyword>
<evidence type="ECO:0000313" key="4">
    <source>
        <dbReference type="EMBL" id="BCK54018.1"/>
    </source>
</evidence>
<dbReference type="SUPFAM" id="SSF46894">
    <property type="entry name" value="C-terminal effector domain of the bipartite response regulators"/>
    <property type="match status" value="1"/>
</dbReference>
<dbReference type="SUPFAM" id="SSF52540">
    <property type="entry name" value="P-loop containing nucleoside triphosphate hydrolases"/>
    <property type="match status" value="1"/>
</dbReference>
<dbReference type="PRINTS" id="PR00038">
    <property type="entry name" value="HTHLUXR"/>
</dbReference>
<accession>A0A7G1KFX8</accession>
<dbReference type="GO" id="GO:0005737">
    <property type="term" value="C:cytoplasm"/>
    <property type="evidence" value="ECO:0007669"/>
    <property type="project" value="TreeGrafter"/>
</dbReference>
<dbReference type="Gene3D" id="1.10.10.10">
    <property type="entry name" value="Winged helix-like DNA-binding domain superfamily/Winged helix DNA-binding domain"/>
    <property type="match status" value="1"/>
</dbReference>
<dbReference type="InterPro" id="IPR016032">
    <property type="entry name" value="Sig_transdc_resp-reg_C-effctor"/>
</dbReference>
<dbReference type="PANTHER" id="PTHR16305:SF35">
    <property type="entry name" value="TRANSCRIPTIONAL ACTIVATOR DOMAIN"/>
    <property type="match status" value="1"/>
</dbReference>
<evidence type="ECO:0000256" key="2">
    <source>
        <dbReference type="ARBA" id="ARBA00022840"/>
    </source>
</evidence>
<dbReference type="InterPro" id="IPR041664">
    <property type="entry name" value="AAA_16"/>
</dbReference>
<proteinExistence type="predicted"/>
<dbReference type="PANTHER" id="PTHR16305">
    <property type="entry name" value="TESTICULAR SOLUBLE ADENYLYL CYCLASE"/>
    <property type="match status" value="1"/>
</dbReference>
<dbReference type="InterPro" id="IPR036388">
    <property type="entry name" value="WH-like_DNA-bd_sf"/>
</dbReference>
<dbReference type="GO" id="GO:0006355">
    <property type="term" value="P:regulation of DNA-templated transcription"/>
    <property type="evidence" value="ECO:0007669"/>
    <property type="project" value="InterPro"/>
</dbReference>
<dbReference type="Proteomes" id="UP000516173">
    <property type="component" value="Chromosome"/>
</dbReference>
<dbReference type="KEGG" id="nwl:NWFMUON74_17900"/>
<evidence type="ECO:0000259" key="3">
    <source>
        <dbReference type="PROSITE" id="PS50043"/>
    </source>
</evidence>
<dbReference type="Pfam" id="PF13191">
    <property type="entry name" value="AAA_16"/>
    <property type="match status" value="1"/>
</dbReference>
<dbReference type="SMART" id="SM00421">
    <property type="entry name" value="HTH_LUXR"/>
    <property type="match status" value="1"/>
</dbReference>
<dbReference type="EMBL" id="AP023396">
    <property type="protein sequence ID" value="BCK54018.1"/>
    <property type="molecule type" value="Genomic_DNA"/>
</dbReference>
<dbReference type="GO" id="GO:0005524">
    <property type="term" value="F:ATP binding"/>
    <property type="evidence" value="ECO:0007669"/>
    <property type="project" value="UniProtKB-KW"/>
</dbReference>
<dbReference type="GO" id="GO:0004016">
    <property type="term" value="F:adenylate cyclase activity"/>
    <property type="evidence" value="ECO:0007669"/>
    <property type="project" value="TreeGrafter"/>
</dbReference>
<dbReference type="Pfam" id="PF00196">
    <property type="entry name" value="GerE"/>
    <property type="match status" value="1"/>
</dbReference>
<keyword evidence="2" id="KW-0067">ATP-binding</keyword>
<dbReference type="AlphaFoldDB" id="A0A7G1KFX8"/>
<name>A0A7G1KFX8_9NOCA</name>
<dbReference type="InterPro" id="IPR000792">
    <property type="entry name" value="Tscrpt_reg_LuxR_C"/>
</dbReference>